<dbReference type="OrthoDB" id="5342184at2759"/>
<proteinExistence type="predicted"/>
<keyword evidence="3" id="KW-1185">Reference proteome</keyword>
<name>A0A8H3FT25_9LECA</name>
<dbReference type="PANTHER" id="PTHR35040:SF9">
    <property type="entry name" value="4-LIKE CELL SURFACE PROTEIN, PUTATIVE (AFU_ORTHOLOGUE AFUA_4G14080)-RELATED"/>
    <property type="match status" value="1"/>
</dbReference>
<dbReference type="AlphaFoldDB" id="A0A8H3FT25"/>
<evidence type="ECO:0000313" key="2">
    <source>
        <dbReference type="EMBL" id="CAF9930109.1"/>
    </source>
</evidence>
<sequence length="263" mass="28256">MKSLLLLAPLSLTLPTTALFILLPLYAYPNTSASDWNNATAAIAAYPKVQWQVIVNPDSGPGTTGYPTDQNYITAIAQLNSYANVQTLGYVDTDNTHRAYSAVVSDINVYASWANYPNTQYNISMAGIFFDDVNNTKSTAVSTYMHNASAYAYATVPSDVTPVVFNPGALAPTTLFSYCDTMVEFENFSSSYQNATTIATIPSAYRGQSAILVHDTTGTTNVKSLVHTMAQDGIEAVYFTSDCCYNALNGTLLMQLAAAVQAG</sequence>
<dbReference type="PANTHER" id="PTHR35040">
    <property type="match status" value="1"/>
</dbReference>
<accession>A0A8H3FT25</accession>
<feature type="signal peptide" evidence="1">
    <location>
        <begin position="1"/>
        <end position="18"/>
    </location>
</feature>
<reference evidence="2" key="1">
    <citation type="submission" date="2021-03" db="EMBL/GenBank/DDBJ databases">
        <authorList>
            <person name="Tagirdzhanova G."/>
        </authorList>
    </citation>
    <scope>NUCLEOTIDE SEQUENCE</scope>
</reference>
<evidence type="ECO:0008006" key="4">
    <source>
        <dbReference type="Google" id="ProtNLM"/>
    </source>
</evidence>
<dbReference type="Proteomes" id="UP000664203">
    <property type="component" value="Unassembled WGS sequence"/>
</dbReference>
<evidence type="ECO:0000256" key="1">
    <source>
        <dbReference type="SAM" id="SignalP"/>
    </source>
</evidence>
<evidence type="ECO:0000313" key="3">
    <source>
        <dbReference type="Proteomes" id="UP000664203"/>
    </source>
</evidence>
<organism evidence="2 3">
    <name type="scientific">Alectoria fallacina</name>
    <dbReference type="NCBI Taxonomy" id="1903189"/>
    <lineage>
        <taxon>Eukaryota</taxon>
        <taxon>Fungi</taxon>
        <taxon>Dikarya</taxon>
        <taxon>Ascomycota</taxon>
        <taxon>Pezizomycotina</taxon>
        <taxon>Lecanoromycetes</taxon>
        <taxon>OSLEUM clade</taxon>
        <taxon>Lecanoromycetidae</taxon>
        <taxon>Lecanorales</taxon>
        <taxon>Lecanorineae</taxon>
        <taxon>Parmeliaceae</taxon>
        <taxon>Alectoria</taxon>
    </lineage>
</organism>
<dbReference type="Pfam" id="PF12138">
    <property type="entry name" value="Spherulin4"/>
    <property type="match status" value="1"/>
</dbReference>
<dbReference type="InterPro" id="IPR021986">
    <property type="entry name" value="Spherulin4"/>
</dbReference>
<dbReference type="EMBL" id="CAJPDR010000279">
    <property type="protein sequence ID" value="CAF9930109.1"/>
    <property type="molecule type" value="Genomic_DNA"/>
</dbReference>
<feature type="chain" id="PRO_5034677973" description="Spherulin-4" evidence="1">
    <location>
        <begin position="19"/>
        <end position="263"/>
    </location>
</feature>
<comment type="caution">
    <text evidence="2">The sequence shown here is derived from an EMBL/GenBank/DDBJ whole genome shotgun (WGS) entry which is preliminary data.</text>
</comment>
<gene>
    <name evidence="2" type="ORF">ALECFALPRED_004520</name>
</gene>
<keyword evidence="1" id="KW-0732">Signal</keyword>
<protein>
    <recommendedName>
        <fullName evidence="4">Spherulin-4</fullName>
    </recommendedName>
</protein>